<reference evidence="6 7" key="1">
    <citation type="submission" date="2020-07" db="EMBL/GenBank/DDBJ databases">
        <title>Complete genome and description of Chryseobacterium manosquense strain Marseille-Q2069 sp. nov.</title>
        <authorList>
            <person name="Boxberger M."/>
        </authorList>
    </citation>
    <scope>NUCLEOTIDE SEQUENCE [LARGE SCALE GENOMIC DNA]</scope>
    <source>
        <strain evidence="6 7">Marseille-Q2069</strain>
    </source>
</reference>
<dbReference type="REBASE" id="444101">
    <property type="entry name" value="S.Csp2069ORF11120P"/>
</dbReference>
<dbReference type="EMBL" id="CP060203">
    <property type="protein sequence ID" value="QNS40904.1"/>
    <property type="molecule type" value="Genomic_DNA"/>
</dbReference>
<dbReference type="Proteomes" id="UP000516438">
    <property type="component" value="Chromosome"/>
</dbReference>
<dbReference type="Gene3D" id="3.90.220.20">
    <property type="entry name" value="DNA methylase specificity domains"/>
    <property type="match status" value="2"/>
</dbReference>
<dbReference type="InterPro" id="IPR044946">
    <property type="entry name" value="Restrct_endonuc_typeI_TRD_sf"/>
</dbReference>
<dbReference type="Pfam" id="PF01420">
    <property type="entry name" value="Methylase_S"/>
    <property type="match status" value="2"/>
</dbReference>
<comment type="similarity">
    <text evidence="1">Belongs to the type-I restriction system S methylase family.</text>
</comment>
<dbReference type="InterPro" id="IPR051212">
    <property type="entry name" value="Type-I_RE_S_subunit"/>
</dbReference>
<keyword evidence="6" id="KW-0255">Endonuclease</keyword>
<name>A0A7H1DV96_9FLAO</name>
<evidence type="ECO:0000259" key="5">
    <source>
        <dbReference type="Pfam" id="PF01420"/>
    </source>
</evidence>
<evidence type="ECO:0000256" key="4">
    <source>
        <dbReference type="SAM" id="Coils"/>
    </source>
</evidence>
<dbReference type="AlphaFoldDB" id="A0A7H1DV96"/>
<evidence type="ECO:0000313" key="6">
    <source>
        <dbReference type="EMBL" id="QNS40904.1"/>
    </source>
</evidence>
<evidence type="ECO:0000256" key="1">
    <source>
        <dbReference type="ARBA" id="ARBA00010923"/>
    </source>
</evidence>
<dbReference type="PANTHER" id="PTHR43140">
    <property type="entry name" value="TYPE-1 RESTRICTION ENZYME ECOKI SPECIFICITY PROTEIN"/>
    <property type="match status" value="1"/>
</dbReference>
<dbReference type="KEGG" id="cmaq:H0S70_11135"/>
<dbReference type="GO" id="GO:0009307">
    <property type="term" value="P:DNA restriction-modification system"/>
    <property type="evidence" value="ECO:0007669"/>
    <property type="project" value="UniProtKB-KW"/>
</dbReference>
<keyword evidence="2" id="KW-0680">Restriction system</keyword>
<dbReference type="GO" id="GO:0004519">
    <property type="term" value="F:endonuclease activity"/>
    <property type="evidence" value="ECO:0007669"/>
    <property type="project" value="UniProtKB-KW"/>
</dbReference>
<dbReference type="GO" id="GO:0003677">
    <property type="term" value="F:DNA binding"/>
    <property type="evidence" value="ECO:0007669"/>
    <property type="project" value="UniProtKB-KW"/>
</dbReference>
<organism evidence="6 7">
    <name type="scientific">Chryseobacterium manosquense</name>
    <dbReference type="NCBI Taxonomy" id="2754694"/>
    <lineage>
        <taxon>Bacteria</taxon>
        <taxon>Pseudomonadati</taxon>
        <taxon>Bacteroidota</taxon>
        <taxon>Flavobacteriia</taxon>
        <taxon>Flavobacteriales</taxon>
        <taxon>Weeksellaceae</taxon>
        <taxon>Chryseobacterium group</taxon>
        <taxon>Chryseobacterium</taxon>
    </lineage>
</organism>
<keyword evidence="6" id="KW-0540">Nuclease</keyword>
<dbReference type="CDD" id="cd17246">
    <property type="entry name" value="RMtype1_S_SonII-TRD2-CR2_like"/>
    <property type="match status" value="1"/>
</dbReference>
<feature type="domain" description="Type I restriction modification DNA specificity" evidence="5">
    <location>
        <begin position="4"/>
        <end position="187"/>
    </location>
</feature>
<evidence type="ECO:0000256" key="3">
    <source>
        <dbReference type="ARBA" id="ARBA00023125"/>
    </source>
</evidence>
<feature type="domain" description="Type I restriction modification DNA specificity" evidence="5">
    <location>
        <begin position="236"/>
        <end position="414"/>
    </location>
</feature>
<dbReference type="SUPFAM" id="SSF116734">
    <property type="entry name" value="DNA methylase specificity domain"/>
    <property type="match status" value="2"/>
</dbReference>
<sequence>MGRKKLEELLEFVIGGDWGKDENYEDENYDLAYCIRGSEIKNWNEEKGKTASLRKIKKQNIAKRNLIEGDILVEISGGGPEQPVGRTVLIDKATLSFQPQIPKICTNFLRLIRPNKNINSAYLNNYLTFFYKSGEIINYQGGSNNLRNLKFPDYQQLKIPIPPFSEQQAIVQKIEELFSELDKSIENLKTAQQQIKTYRQSVLKSAFEGKLTAKKEDENLMMVAEPNLEYGEKKLPEGWKWETLQNLIEVKDGTHNTPKYVEKGIPFITQKNIKTTGLNFEDVKYISQLDHDKFYKRSNVAKNDLIFSMIGANRGMVCIVDTSEIFSIKNVGLLKYSPTVLNPKYLLYFLKSHYALNYVKSLSKGGAQEFVGLKELRGFPIIYCHLLIQEEIVAEIESRFSVADKLEESINQSLLQAETLRQSILKKAFEGKLI</sequence>
<dbReference type="PANTHER" id="PTHR43140:SF1">
    <property type="entry name" value="TYPE I RESTRICTION ENZYME ECOKI SPECIFICITY SUBUNIT"/>
    <property type="match status" value="1"/>
</dbReference>
<protein>
    <submittedName>
        <fullName evidence="6">Restriction endonuclease subunit S</fullName>
    </submittedName>
</protein>
<evidence type="ECO:0000256" key="2">
    <source>
        <dbReference type="ARBA" id="ARBA00022747"/>
    </source>
</evidence>
<keyword evidence="7" id="KW-1185">Reference proteome</keyword>
<keyword evidence="6" id="KW-0378">Hydrolase</keyword>
<gene>
    <name evidence="6" type="ORF">H0S70_11135</name>
</gene>
<keyword evidence="4" id="KW-0175">Coiled coil</keyword>
<proteinExistence type="inferred from homology"/>
<dbReference type="RefSeq" id="WP_188320849.1">
    <property type="nucleotide sequence ID" value="NZ_CP060203.1"/>
</dbReference>
<evidence type="ECO:0000313" key="7">
    <source>
        <dbReference type="Proteomes" id="UP000516438"/>
    </source>
</evidence>
<feature type="coiled-coil region" evidence="4">
    <location>
        <begin position="171"/>
        <end position="201"/>
    </location>
</feature>
<dbReference type="InterPro" id="IPR000055">
    <property type="entry name" value="Restrct_endonuc_typeI_TRD"/>
</dbReference>
<keyword evidence="3" id="KW-0238">DNA-binding</keyword>
<accession>A0A7H1DV96</accession>